<evidence type="ECO:0000313" key="2">
    <source>
        <dbReference type="Proteomes" id="UP001311232"/>
    </source>
</evidence>
<sequence length="82" mass="8932">MPAIHLSCSCAIPRIPISLVPVQLLSSSGVRGSGHSCSSSIICSINTRLLHPHIIKFKTAYRPMSYHFCHPVFAFNLPVLSS</sequence>
<protein>
    <submittedName>
        <fullName evidence="1">Uncharacterized protein</fullName>
    </submittedName>
</protein>
<name>A0AAV9R679_9TELE</name>
<accession>A0AAV9R679</accession>
<dbReference type="Proteomes" id="UP001311232">
    <property type="component" value="Unassembled WGS sequence"/>
</dbReference>
<proteinExistence type="predicted"/>
<dbReference type="EMBL" id="JAHHUM010002443">
    <property type="protein sequence ID" value="KAK5603535.1"/>
    <property type="molecule type" value="Genomic_DNA"/>
</dbReference>
<dbReference type="AlphaFoldDB" id="A0AAV9R679"/>
<organism evidence="1 2">
    <name type="scientific">Crenichthys baileyi</name>
    <name type="common">White River springfish</name>
    <dbReference type="NCBI Taxonomy" id="28760"/>
    <lineage>
        <taxon>Eukaryota</taxon>
        <taxon>Metazoa</taxon>
        <taxon>Chordata</taxon>
        <taxon>Craniata</taxon>
        <taxon>Vertebrata</taxon>
        <taxon>Euteleostomi</taxon>
        <taxon>Actinopterygii</taxon>
        <taxon>Neopterygii</taxon>
        <taxon>Teleostei</taxon>
        <taxon>Neoteleostei</taxon>
        <taxon>Acanthomorphata</taxon>
        <taxon>Ovalentaria</taxon>
        <taxon>Atherinomorphae</taxon>
        <taxon>Cyprinodontiformes</taxon>
        <taxon>Goodeidae</taxon>
        <taxon>Crenichthys</taxon>
    </lineage>
</organism>
<reference evidence="1 2" key="1">
    <citation type="submission" date="2021-06" db="EMBL/GenBank/DDBJ databases">
        <authorList>
            <person name="Palmer J.M."/>
        </authorList>
    </citation>
    <scope>NUCLEOTIDE SEQUENCE [LARGE SCALE GENOMIC DNA]</scope>
    <source>
        <strain evidence="1 2">MEX-2019</strain>
        <tissue evidence="1">Muscle</tissue>
    </source>
</reference>
<comment type="caution">
    <text evidence="1">The sequence shown here is derived from an EMBL/GenBank/DDBJ whole genome shotgun (WGS) entry which is preliminary data.</text>
</comment>
<keyword evidence="2" id="KW-1185">Reference proteome</keyword>
<gene>
    <name evidence="1" type="ORF">CRENBAI_005633</name>
</gene>
<evidence type="ECO:0000313" key="1">
    <source>
        <dbReference type="EMBL" id="KAK5603535.1"/>
    </source>
</evidence>